<name>A0AAX3A9C1_9RHOB</name>
<dbReference type="EMBL" id="CP084959">
    <property type="protein sequence ID" value="UOA22860.1"/>
    <property type="molecule type" value="Genomic_DNA"/>
</dbReference>
<evidence type="ECO:0008006" key="3">
    <source>
        <dbReference type="Google" id="ProtNLM"/>
    </source>
</evidence>
<keyword evidence="2" id="KW-1185">Reference proteome</keyword>
<sequence>MRDMKTIIGSRIDTSIDTGSLLVPINSLSHYIQRFSDPGLYHAHGLKEYQLSKSGSLARVAHKGRYFALTSHHQSKLADYDYDELVVTNRERSRYYSGHRAVFPIEVGENEYSFDCLVYEFTDLVRSGRIPSDVWYQIPEESRGYSTPKPIIICTVGYPSYRNHIDYESSSYPIGPNAVWGFEKEPRIVGRLSFSPISPIDFEPSGMSGSPVFAVRMEGTLLKLFLAGILTEASRTAFNFLPLNRIIPALNSIA</sequence>
<gene>
    <name evidence="1" type="ORF">DSM110277_01268</name>
</gene>
<evidence type="ECO:0000313" key="2">
    <source>
        <dbReference type="Proteomes" id="UP000830781"/>
    </source>
</evidence>
<protein>
    <recommendedName>
        <fullName evidence="3">Trypsin-like peptidase domain-containing protein</fullName>
    </recommendedName>
</protein>
<evidence type="ECO:0000313" key="1">
    <source>
        <dbReference type="EMBL" id="UOA22860.1"/>
    </source>
</evidence>
<dbReference type="Proteomes" id="UP000830781">
    <property type="component" value="Chromosome"/>
</dbReference>
<dbReference type="RefSeq" id="WP_243251627.1">
    <property type="nucleotide sequence ID" value="NZ_CP084959.1"/>
</dbReference>
<proteinExistence type="predicted"/>
<organism evidence="1 2">
    <name type="scientific">Sulfitobacter pontiacus</name>
    <dbReference type="NCBI Taxonomy" id="60137"/>
    <lineage>
        <taxon>Bacteria</taxon>
        <taxon>Pseudomonadati</taxon>
        <taxon>Pseudomonadota</taxon>
        <taxon>Alphaproteobacteria</taxon>
        <taxon>Rhodobacterales</taxon>
        <taxon>Roseobacteraceae</taxon>
        <taxon>Sulfitobacter</taxon>
    </lineage>
</organism>
<accession>A0AAX3A9C1</accession>
<dbReference type="AlphaFoldDB" id="A0AAX3A9C1"/>
<reference evidence="2" key="1">
    <citation type="journal article" date="2022" name="Microorganisms">
        <title>Beyond the ABCs#Discovery of Three New Plasmid Types in Rhodobacterales (RepQ, RepY, RepW).</title>
        <authorList>
            <person name="Freese H.M."/>
            <person name="Ringel V."/>
            <person name="Overmann J."/>
            <person name="Petersen J."/>
        </authorList>
    </citation>
    <scope>NUCLEOTIDE SEQUENCE [LARGE SCALE GENOMIC DNA]</scope>
    <source>
        <strain evidence="2">DSM 110277</strain>
    </source>
</reference>